<dbReference type="KEGG" id="ccho:CCHOA_00245"/>
<evidence type="ECO:0000313" key="3">
    <source>
        <dbReference type="Proteomes" id="UP000269019"/>
    </source>
</evidence>
<dbReference type="AlphaFoldDB" id="A0A3G6J337"/>
<gene>
    <name evidence="2" type="ORF">CCHOA_00245</name>
</gene>
<dbReference type="OrthoDB" id="4423992at2"/>
<accession>A0A3G6J337</accession>
<keyword evidence="1" id="KW-0812">Transmembrane</keyword>
<dbReference type="Proteomes" id="UP000269019">
    <property type="component" value="Chromosome"/>
</dbReference>
<feature type="transmembrane region" description="Helical" evidence="1">
    <location>
        <begin position="6"/>
        <end position="29"/>
    </location>
</feature>
<reference evidence="2 3" key="1">
    <citation type="submission" date="2018-11" db="EMBL/GenBank/DDBJ databases">
        <authorList>
            <person name="Kleinhagauer T."/>
            <person name="Glaeser S.P."/>
            <person name="Spergser J."/>
            <person name="Ruckert C."/>
            <person name="Kaempfer P."/>
            <person name="Busse H.-J."/>
        </authorList>
    </citation>
    <scope>NUCLEOTIDE SEQUENCE [LARGE SCALE GENOMIC DNA]</scope>
    <source>
        <strain evidence="2 3">200CH</strain>
    </source>
</reference>
<protein>
    <submittedName>
        <fullName evidence="2">Uncharacterized protein</fullName>
    </submittedName>
</protein>
<organism evidence="2 3">
    <name type="scientific">Corynebacterium choanae</name>
    <dbReference type="NCBI Taxonomy" id="1862358"/>
    <lineage>
        <taxon>Bacteria</taxon>
        <taxon>Bacillati</taxon>
        <taxon>Actinomycetota</taxon>
        <taxon>Actinomycetes</taxon>
        <taxon>Mycobacteriales</taxon>
        <taxon>Corynebacteriaceae</taxon>
        <taxon>Corynebacterium</taxon>
    </lineage>
</organism>
<feature type="transmembrane region" description="Helical" evidence="1">
    <location>
        <begin position="36"/>
        <end position="61"/>
    </location>
</feature>
<evidence type="ECO:0000313" key="2">
    <source>
        <dbReference type="EMBL" id="AZA12481.1"/>
    </source>
</evidence>
<dbReference type="RefSeq" id="WP_123925611.1">
    <property type="nucleotide sequence ID" value="NZ_CP033896.1"/>
</dbReference>
<keyword evidence="1" id="KW-0472">Membrane</keyword>
<keyword evidence="3" id="KW-1185">Reference proteome</keyword>
<proteinExistence type="predicted"/>
<keyword evidence="1" id="KW-1133">Transmembrane helix</keyword>
<name>A0A3G6J337_9CORY</name>
<dbReference type="EMBL" id="CP033896">
    <property type="protein sequence ID" value="AZA12481.1"/>
    <property type="molecule type" value="Genomic_DNA"/>
</dbReference>
<evidence type="ECO:0000256" key="1">
    <source>
        <dbReference type="SAM" id="Phobius"/>
    </source>
</evidence>
<sequence length="66" mass="7393">MVNLTTLLGIVSIGIGFFLFMGSFLCYYYEKPRQVTWTLFGVAIVFLTVIPVTLAVFFASVPSTYQ</sequence>